<protein>
    <submittedName>
        <fullName evidence="2">Uncharacterized protein</fullName>
    </submittedName>
</protein>
<dbReference type="AlphaFoldDB" id="A0AAV2E3V6"/>
<feature type="region of interest" description="Disordered" evidence="1">
    <location>
        <begin position="68"/>
        <end position="88"/>
    </location>
</feature>
<keyword evidence="3" id="KW-1185">Reference proteome</keyword>
<evidence type="ECO:0000313" key="3">
    <source>
        <dbReference type="Proteomes" id="UP001497516"/>
    </source>
</evidence>
<name>A0AAV2E3V6_9ROSI</name>
<feature type="compositionally biased region" description="Polar residues" evidence="1">
    <location>
        <begin position="68"/>
        <end position="87"/>
    </location>
</feature>
<proteinExistence type="predicted"/>
<sequence>MTKSLAAAALSDRVKFVDLPPNDAAVDPTVKDVVKFFMDSYKSHARDAIAKLVQASPLVYGLSWTCSAPHSSTSPTNSASRATSSTPLAPDVSILPSISRISGTTTTLPSPISTTQKPIGQSKASITRFRTKSSLVLFSTHSSATDFLISSNDTETQREF</sequence>
<organism evidence="2 3">
    <name type="scientific">Linum trigynum</name>
    <dbReference type="NCBI Taxonomy" id="586398"/>
    <lineage>
        <taxon>Eukaryota</taxon>
        <taxon>Viridiplantae</taxon>
        <taxon>Streptophyta</taxon>
        <taxon>Embryophyta</taxon>
        <taxon>Tracheophyta</taxon>
        <taxon>Spermatophyta</taxon>
        <taxon>Magnoliopsida</taxon>
        <taxon>eudicotyledons</taxon>
        <taxon>Gunneridae</taxon>
        <taxon>Pentapetalae</taxon>
        <taxon>rosids</taxon>
        <taxon>fabids</taxon>
        <taxon>Malpighiales</taxon>
        <taxon>Linaceae</taxon>
        <taxon>Linum</taxon>
    </lineage>
</organism>
<dbReference type="EMBL" id="OZ034817">
    <property type="protein sequence ID" value="CAL1380240.1"/>
    <property type="molecule type" value="Genomic_DNA"/>
</dbReference>
<evidence type="ECO:0000256" key="1">
    <source>
        <dbReference type="SAM" id="MobiDB-lite"/>
    </source>
</evidence>
<reference evidence="2 3" key="1">
    <citation type="submission" date="2024-04" db="EMBL/GenBank/DDBJ databases">
        <authorList>
            <person name="Fracassetti M."/>
        </authorList>
    </citation>
    <scope>NUCLEOTIDE SEQUENCE [LARGE SCALE GENOMIC DNA]</scope>
</reference>
<evidence type="ECO:0000313" key="2">
    <source>
        <dbReference type="EMBL" id="CAL1380240.1"/>
    </source>
</evidence>
<gene>
    <name evidence="2" type="ORF">LTRI10_LOCUS21696</name>
</gene>
<accession>A0AAV2E3V6</accession>
<dbReference type="Proteomes" id="UP001497516">
    <property type="component" value="Chromosome 4"/>
</dbReference>